<evidence type="ECO:0000256" key="1">
    <source>
        <dbReference type="ARBA" id="ARBA00022527"/>
    </source>
</evidence>
<accession>A0ABP3QFZ4</accession>
<dbReference type="InterPro" id="IPR003594">
    <property type="entry name" value="HATPase_dom"/>
</dbReference>
<gene>
    <name evidence="3" type="ORF">GCM10010394_18350</name>
</gene>
<evidence type="ECO:0000313" key="3">
    <source>
        <dbReference type="EMBL" id="GAA0589292.1"/>
    </source>
</evidence>
<dbReference type="GO" id="GO:0005524">
    <property type="term" value="F:ATP binding"/>
    <property type="evidence" value="ECO:0007669"/>
    <property type="project" value="UniProtKB-KW"/>
</dbReference>
<dbReference type="SUPFAM" id="SSF55874">
    <property type="entry name" value="ATPase domain of HSP90 chaperone/DNA topoisomerase II/histidine kinase"/>
    <property type="match status" value="1"/>
</dbReference>
<proteinExistence type="predicted"/>
<dbReference type="Pfam" id="PF13581">
    <property type="entry name" value="HATPase_c_2"/>
    <property type="match status" value="1"/>
</dbReference>
<dbReference type="CDD" id="cd16936">
    <property type="entry name" value="HATPase_RsbW-like"/>
    <property type="match status" value="1"/>
</dbReference>
<feature type="domain" description="Histidine kinase/HSP90-like ATPase" evidence="2">
    <location>
        <begin position="23"/>
        <end position="127"/>
    </location>
</feature>
<keyword evidence="1" id="KW-0418">Kinase</keyword>
<dbReference type="Proteomes" id="UP001500668">
    <property type="component" value="Unassembled WGS sequence"/>
</dbReference>
<keyword evidence="3" id="KW-0067">ATP-binding</keyword>
<evidence type="ECO:0000259" key="2">
    <source>
        <dbReference type="Pfam" id="PF13581"/>
    </source>
</evidence>
<evidence type="ECO:0000313" key="4">
    <source>
        <dbReference type="Proteomes" id="UP001500668"/>
    </source>
</evidence>
<dbReference type="PANTHER" id="PTHR35526:SF3">
    <property type="entry name" value="ANTI-SIGMA-F FACTOR RSBW"/>
    <property type="match status" value="1"/>
</dbReference>
<dbReference type="RefSeq" id="WP_344072100.1">
    <property type="nucleotide sequence ID" value="NZ_BAAACA010000009.1"/>
</dbReference>
<comment type="caution">
    <text evidence="3">The sequence shown here is derived from an EMBL/GenBank/DDBJ whole genome shotgun (WGS) entry which is preliminary data.</text>
</comment>
<reference evidence="4" key="1">
    <citation type="journal article" date="2019" name="Int. J. Syst. Evol. Microbiol.">
        <title>The Global Catalogue of Microorganisms (GCM) 10K type strain sequencing project: providing services to taxonomists for standard genome sequencing and annotation.</title>
        <authorList>
            <consortium name="The Broad Institute Genomics Platform"/>
            <consortium name="The Broad Institute Genome Sequencing Center for Infectious Disease"/>
            <person name="Wu L."/>
            <person name="Ma J."/>
        </authorList>
    </citation>
    <scope>NUCLEOTIDE SEQUENCE [LARGE SCALE GENOMIC DNA]</scope>
    <source>
        <strain evidence="4">JCM 5067</strain>
    </source>
</reference>
<sequence length="138" mass="15338">MTDSRRFSLAAGPGVVGQCRDLTRQVLEEWLGPRGAHERAAVEDVLLLVSEVVTNACTYGDGPYELRLDRTDGKLWVEVSDNNPERPHPHGRHRAARSSGHGLYLLKRLSSAWGWVPRGHGKTVWFQVPVPRTPGTAH</sequence>
<keyword evidence="4" id="KW-1185">Reference proteome</keyword>
<keyword evidence="1" id="KW-0723">Serine/threonine-protein kinase</keyword>
<dbReference type="Gene3D" id="3.30.565.10">
    <property type="entry name" value="Histidine kinase-like ATPase, C-terminal domain"/>
    <property type="match status" value="1"/>
</dbReference>
<dbReference type="InterPro" id="IPR036890">
    <property type="entry name" value="HATPase_C_sf"/>
</dbReference>
<dbReference type="EMBL" id="BAAACA010000009">
    <property type="protein sequence ID" value="GAA0589292.1"/>
    <property type="molecule type" value="Genomic_DNA"/>
</dbReference>
<protein>
    <submittedName>
        <fullName evidence="3">ATP-binding protein</fullName>
    </submittedName>
</protein>
<dbReference type="InterPro" id="IPR050267">
    <property type="entry name" value="Anti-sigma-factor_SerPK"/>
</dbReference>
<keyword evidence="3" id="KW-0547">Nucleotide-binding</keyword>
<organism evidence="3 4">
    <name type="scientific">Streptomyces crystallinus</name>
    <dbReference type="NCBI Taxonomy" id="68191"/>
    <lineage>
        <taxon>Bacteria</taxon>
        <taxon>Bacillati</taxon>
        <taxon>Actinomycetota</taxon>
        <taxon>Actinomycetes</taxon>
        <taxon>Kitasatosporales</taxon>
        <taxon>Streptomycetaceae</taxon>
        <taxon>Streptomyces</taxon>
    </lineage>
</organism>
<dbReference type="PANTHER" id="PTHR35526">
    <property type="entry name" value="ANTI-SIGMA-F FACTOR RSBW-RELATED"/>
    <property type="match status" value="1"/>
</dbReference>
<keyword evidence="1" id="KW-0808">Transferase</keyword>
<name>A0ABP3QFZ4_9ACTN</name>